<keyword evidence="1" id="KW-0812">Transmembrane</keyword>
<dbReference type="RefSeq" id="WP_196817381.1">
    <property type="nucleotide sequence ID" value="NZ_CP012850.1"/>
</dbReference>
<dbReference type="SUPFAM" id="SSF49503">
    <property type="entry name" value="Cupredoxins"/>
    <property type="match status" value="1"/>
</dbReference>
<dbReference type="EMBL" id="CP012850">
    <property type="protein sequence ID" value="ALI34779.1"/>
    <property type="molecule type" value="Genomic_DNA"/>
</dbReference>
<accession>A0A654LWQ8</accession>
<dbReference type="Proteomes" id="UP000058925">
    <property type="component" value="Chromosome"/>
</dbReference>
<gene>
    <name evidence="2" type="ORF">NMY3_00568</name>
</gene>
<name>A0A654LWQ8_9ARCH</name>
<dbReference type="GeneID" id="60420731"/>
<protein>
    <recommendedName>
        <fullName evidence="4">Amicyanin</fullName>
    </recommendedName>
</protein>
<evidence type="ECO:0000313" key="3">
    <source>
        <dbReference type="Proteomes" id="UP000058925"/>
    </source>
</evidence>
<dbReference type="OrthoDB" id="11836at2157"/>
<evidence type="ECO:0000313" key="2">
    <source>
        <dbReference type="EMBL" id="ALI34779.1"/>
    </source>
</evidence>
<dbReference type="KEGG" id="taa:NMY3_00568"/>
<keyword evidence="1" id="KW-0472">Membrane</keyword>
<reference evidence="3" key="1">
    <citation type="submission" date="2015-10" db="EMBL/GenBank/DDBJ databases">
        <title>Niche specialization of a soil ammonia-oxidizing archaeon, Candidatus Nitrosocosmicus oleophilus.</title>
        <authorList>
            <person name="Jung M.-Y."/>
            <person name="Rhee S.-K."/>
        </authorList>
    </citation>
    <scope>NUCLEOTIDE SEQUENCE [LARGE SCALE GENOMIC DNA]</scope>
    <source>
        <strain evidence="3">MY3</strain>
    </source>
</reference>
<feature type="transmembrane region" description="Helical" evidence="1">
    <location>
        <begin position="12"/>
        <end position="30"/>
    </location>
</feature>
<dbReference type="PANTHER" id="PTHR36507">
    <property type="entry name" value="BLL1555 PROTEIN"/>
    <property type="match status" value="1"/>
</dbReference>
<dbReference type="PANTHER" id="PTHR36507:SF1">
    <property type="entry name" value="BLL1555 PROTEIN"/>
    <property type="match status" value="1"/>
</dbReference>
<evidence type="ECO:0000256" key="1">
    <source>
        <dbReference type="SAM" id="Phobius"/>
    </source>
</evidence>
<dbReference type="InterPro" id="IPR052721">
    <property type="entry name" value="ET_Amicyanin"/>
</dbReference>
<dbReference type="AlphaFoldDB" id="A0A654LWQ8"/>
<dbReference type="Gene3D" id="2.60.40.420">
    <property type="entry name" value="Cupredoxins - blue copper proteins"/>
    <property type="match status" value="1"/>
</dbReference>
<keyword evidence="1" id="KW-1133">Transmembrane helix</keyword>
<organism evidence="2 3">
    <name type="scientific">Candidatus Nitrosocosmicus oleophilus</name>
    <dbReference type="NCBI Taxonomy" id="1353260"/>
    <lineage>
        <taxon>Archaea</taxon>
        <taxon>Nitrososphaerota</taxon>
        <taxon>Nitrososphaeria</taxon>
        <taxon>Nitrososphaerales</taxon>
        <taxon>Nitrososphaeraceae</taxon>
        <taxon>Candidatus Nitrosocosmicus</taxon>
    </lineage>
</organism>
<proteinExistence type="predicted"/>
<sequence length="173" mass="17972">MVEADKTDKRAFLTLMGMAVIVGIIAYYLFTAATPKAGVVDSIYRQELPPAPAASATDAAGDSSSEAVDESAFANKVEVQILKGSSTQGNPAYGPDPASASSDALVTWVNDDTVPHTATSGTGPEDPETGKLWDTSIIMPAAKASVPAEKMGPGEHSYHCTVHPFMKGTITIT</sequence>
<evidence type="ECO:0008006" key="4">
    <source>
        <dbReference type="Google" id="ProtNLM"/>
    </source>
</evidence>
<dbReference type="InterPro" id="IPR008972">
    <property type="entry name" value="Cupredoxin"/>
</dbReference>
<keyword evidence="3" id="KW-1185">Reference proteome</keyword>